<organism evidence="1">
    <name type="scientific">mine drainage metagenome</name>
    <dbReference type="NCBI Taxonomy" id="410659"/>
    <lineage>
        <taxon>unclassified sequences</taxon>
        <taxon>metagenomes</taxon>
        <taxon>ecological metagenomes</taxon>
    </lineage>
</organism>
<proteinExistence type="predicted"/>
<protein>
    <submittedName>
        <fullName evidence="1">Uncharacterized protein</fullName>
    </submittedName>
</protein>
<evidence type="ECO:0000313" key="1">
    <source>
        <dbReference type="EMBL" id="OIR00516.1"/>
    </source>
</evidence>
<comment type="caution">
    <text evidence="1">The sequence shown here is derived from an EMBL/GenBank/DDBJ whole genome shotgun (WGS) entry which is preliminary data.</text>
</comment>
<sequence length="66" mass="7434">MSIPFQISGDRITEGGEFFAAEELHEAIWLVSIELRNGLPKRERNAAKHQIVRYQALLDALREAGA</sequence>
<dbReference type="AlphaFoldDB" id="A0A1J5SFQ7"/>
<accession>A0A1J5SFQ7</accession>
<name>A0A1J5SFQ7_9ZZZZ</name>
<dbReference type="EMBL" id="MLJW01000094">
    <property type="protein sequence ID" value="OIR00516.1"/>
    <property type="molecule type" value="Genomic_DNA"/>
</dbReference>
<gene>
    <name evidence="1" type="ORF">GALL_173890</name>
</gene>
<reference evidence="1" key="1">
    <citation type="submission" date="2016-10" db="EMBL/GenBank/DDBJ databases">
        <title>Sequence of Gallionella enrichment culture.</title>
        <authorList>
            <person name="Poehlein A."/>
            <person name="Muehling M."/>
            <person name="Daniel R."/>
        </authorList>
    </citation>
    <scope>NUCLEOTIDE SEQUENCE</scope>
</reference>